<dbReference type="EMBL" id="HQ141410">
    <property type="protein sequence ID" value="ADW01277.1"/>
    <property type="molecule type" value="Genomic_DNA"/>
</dbReference>
<evidence type="ECO:0000256" key="1">
    <source>
        <dbReference type="SAM" id="Coils"/>
    </source>
</evidence>
<sequence length="140" mass="16361">MNLLTPSLLVAIDLDDCLYRGLQPLPSTVEYIKEHGEPNIKFEFKVIQKAVEWEEKLDRLESERKAQELKIAFEREQAKLIRQRKKSWIVLMREFRNKYASLDPGGQEAYLHMLRDKYSFPLKSLESVAGKKLNGGDYDS</sequence>
<evidence type="ECO:0000313" key="2">
    <source>
        <dbReference type="EMBL" id="ADW01277.1"/>
    </source>
</evidence>
<dbReference type="RefSeq" id="YP_007003253.1">
    <property type="nucleotide sequence ID" value="NC_019486.1"/>
</dbReference>
<evidence type="ECO:0000313" key="3">
    <source>
        <dbReference type="Proteomes" id="UP000007261"/>
    </source>
</evidence>
<feature type="coiled-coil region" evidence="1">
    <location>
        <begin position="50"/>
        <end position="79"/>
    </location>
</feature>
<reference evidence="2 3" key="1">
    <citation type="journal article" date="2011" name="Arch. Virol.">
        <title>Complete genomic sequence of the Lactobacillus temperate phage LF1.</title>
        <authorList>
            <person name="Yoon B.H."/>
            <person name="Chang H.I."/>
        </authorList>
    </citation>
    <scope>NUCLEOTIDE SEQUENCE [LARGE SCALE GENOMIC DNA]</scope>
</reference>
<keyword evidence="1" id="KW-0175">Coiled coil</keyword>
<accession>E9LUN1</accession>
<name>E9LUN1_9CAUD</name>
<dbReference type="GeneID" id="14007192"/>
<proteinExistence type="predicted"/>
<protein>
    <submittedName>
        <fullName evidence="2">HAD-superfamily hydrolase</fullName>
    </submittedName>
</protein>
<organism evidence="2 3">
    <name type="scientific">Lactobacillus phage LF1</name>
    <dbReference type="NCBI Taxonomy" id="947980"/>
    <lineage>
        <taxon>Viruses</taxon>
        <taxon>Duplodnaviria</taxon>
        <taxon>Heunggongvirae</taxon>
        <taxon>Uroviricota</taxon>
        <taxon>Caudoviricetes</taxon>
        <taxon>Lafunavirus</taxon>
        <taxon>Lafunavirus LF1</taxon>
    </lineage>
</organism>
<dbReference type="KEGG" id="vg:14007192"/>
<dbReference type="Proteomes" id="UP000007261">
    <property type="component" value="Segment"/>
</dbReference>
<dbReference type="GO" id="GO:0016787">
    <property type="term" value="F:hydrolase activity"/>
    <property type="evidence" value="ECO:0007669"/>
    <property type="project" value="UniProtKB-KW"/>
</dbReference>
<keyword evidence="3" id="KW-1185">Reference proteome</keyword>
<keyword evidence="2" id="KW-0378">Hydrolase</keyword>